<accession>A0A077ZML1</accession>
<dbReference type="Proteomes" id="UP000030665">
    <property type="component" value="Unassembled WGS sequence"/>
</dbReference>
<evidence type="ECO:0000256" key="1">
    <source>
        <dbReference type="SAM" id="MobiDB-lite"/>
    </source>
</evidence>
<protein>
    <submittedName>
        <fullName evidence="2">Uncharacterized protein</fullName>
    </submittedName>
</protein>
<dbReference type="OrthoDB" id="5826989at2759"/>
<feature type="region of interest" description="Disordered" evidence="1">
    <location>
        <begin position="1"/>
        <end position="20"/>
    </location>
</feature>
<feature type="compositionally biased region" description="Polar residues" evidence="1">
    <location>
        <begin position="9"/>
        <end position="18"/>
    </location>
</feature>
<evidence type="ECO:0000313" key="2">
    <source>
        <dbReference type="EMBL" id="CDW60983.1"/>
    </source>
</evidence>
<reference evidence="2" key="1">
    <citation type="submission" date="2014-01" db="EMBL/GenBank/DDBJ databases">
        <authorList>
            <person name="Aslett M."/>
        </authorList>
    </citation>
    <scope>NUCLEOTIDE SEQUENCE</scope>
</reference>
<sequence>MSVHRVRLESSSTGSSFPADSAKPVPLAVVSLDKHWAEITLRQHRSPAVAMLCFNYTVRFLVSVPVLSRLFNAGRSGLSRAGQAHTAEVVRAQASLPTAASEEAPRLRVADVRQQRRGADKPRARSRPAGENATPGKRSSSDRQSATAPNTLRSISPTGSALRANPCSEGTDPFCRLPLSALFNWPEAVHLGDLLRIWVRASTNLYGLGFSRTVESVPNATGDAAFCGDIVAISGQPGSSDCVPYEEKKTLSGTADGCSPSSEALPRAPVPRASSRANRADSGDEAPRPRKRQPETRVYIFVSRFRNFNRIPFRTVRRAASYGEQKSGTTSHRCAWAFASFSGSTDPCAIAVHMEPFSTSAFKICTDGGSRRALARHLQRAPSRPLPTRLGLQASAASARARPTTTLPRRSGTGSALERHPFSGLVDSAGELLHTPWRIPTSMATVLLSISTNTFHVLLTKTSPLAVRRIPAGHDFSRQIGLLTHSKFENRMRTLRPQYL</sequence>
<evidence type="ECO:0000313" key="3">
    <source>
        <dbReference type="Proteomes" id="UP000030665"/>
    </source>
</evidence>
<dbReference type="PANTHER" id="PTHR34141:SF1">
    <property type="match status" value="1"/>
</dbReference>
<gene>
    <name evidence="2" type="ORF">TTRE_0000939101</name>
</gene>
<keyword evidence="3" id="KW-1185">Reference proteome</keyword>
<feature type="region of interest" description="Disordered" evidence="1">
    <location>
        <begin position="252"/>
        <end position="293"/>
    </location>
</feature>
<proteinExistence type="predicted"/>
<feature type="region of interest" description="Disordered" evidence="1">
    <location>
        <begin position="393"/>
        <end position="420"/>
    </location>
</feature>
<name>A0A077ZML1_TRITR</name>
<feature type="compositionally biased region" description="Polar residues" evidence="1">
    <location>
        <begin position="142"/>
        <end position="159"/>
    </location>
</feature>
<organism evidence="2 3">
    <name type="scientific">Trichuris trichiura</name>
    <name type="common">Whipworm</name>
    <name type="synonym">Trichocephalus trichiurus</name>
    <dbReference type="NCBI Taxonomy" id="36087"/>
    <lineage>
        <taxon>Eukaryota</taxon>
        <taxon>Metazoa</taxon>
        <taxon>Ecdysozoa</taxon>
        <taxon>Nematoda</taxon>
        <taxon>Enoplea</taxon>
        <taxon>Dorylaimia</taxon>
        <taxon>Trichinellida</taxon>
        <taxon>Trichuridae</taxon>
        <taxon>Trichuris</taxon>
    </lineage>
</organism>
<reference evidence="2" key="2">
    <citation type="submission" date="2014-03" db="EMBL/GenBank/DDBJ databases">
        <title>The whipworm genome and dual-species transcriptomics of an intimate host-pathogen interaction.</title>
        <authorList>
            <person name="Foth B.J."/>
            <person name="Tsai I.J."/>
            <person name="Reid A.J."/>
            <person name="Bancroft A.J."/>
            <person name="Nichol S."/>
            <person name="Tracey A."/>
            <person name="Holroyd N."/>
            <person name="Cotton J.A."/>
            <person name="Stanley E.J."/>
            <person name="Zarowiecki M."/>
            <person name="Liu J.Z."/>
            <person name="Huckvale T."/>
            <person name="Cooper P.J."/>
            <person name="Grencis R.K."/>
            <person name="Berriman M."/>
        </authorList>
    </citation>
    <scope>NUCLEOTIDE SEQUENCE [LARGE SCALE GENOMIC DNA]</scope>
</reference>
<dbReference type="AlphaFoldDB" id="A0A077ZML1"/>
<dbReference type="STRING" id="36087.A0A077ZML1"/>
<feature type="region of interest" description="Disordered" evidence="1">
    <location>
        <begin position="96"/>
        <end position="166"/>
    </location>
</feature>
<dbReference type="PANTHER" id="PTHR34141">
    <property type="match status" value="1"/>
</dbReference>
<feature type="compositionally biased region" description="Low complexity" evidence="1">
    <location>
        <begin position="393"/>
        <end position="411"/>
    </location>
</feature>
<dbReference type="EMBL" id="HG807647">
    <property type="protein sequence ID" value="CDW60983.1"/>
    <property type="molecule type" value="Genomic_DNA"/>
</dbReference>
<feature type="compositionally biased region" description="Basic and acidic residues" evidence="1">
    <location>
        <begin position="278"/>
        <end position="293"/>
    </location>
</feature>
<feature type="compositionally biased region" description="Basic and acidic residues" evidence="1">
    <location>
        <begin position="103"/>
        <end position="123"/>
    </location>
</feature>